<comment type="caution">
    <text evidence="2">The sequence shown here is derived from an EMBL/GenBank/DDBJ whole genome shotgun (WGS) entry which is preliminary data.</text>
</comment>
<name>A0A0F9PAN4_9ZZZZ</name>
<dbReference type="AlphaFoldDB" id="A0A0F9PAN4"/>
<dbReference type="InterPro" id="IPR024633">
    <property type="entry name" value="DnaA_N_dom"/>
</dbReference>
<dbReference type="InterPro" id="IPR038454">
    <property type="entry name" value="DnaA_N_sf"/>
</dbReference>
<dbReference type="EMBL" id="LAZR01005675">
    <property type="protein sequence ID" value="KKM98040.1"/>
    <property type="molecule type" value="Genomic_DNA"/>
</dbReference>
<evidence type="ECO:0000259" key="1">
    <source>
        <dbReference type="Pfam" id="PF11638"/>
    </source>
</evidence>
<dbReference type="Gene3D" id="3.30.300.180">
    <property type="match status" value="1"/>
</dbReference>
<accession>A0A0F9PAN4</accession>
<dbReference type="Pfam" id="PF11638">
    <property type="entry name" value="DnaA_N"/>
    <property type="match status" value="1"/>
</dbReference>
<sequence>MSNPWPATLEMLRGSTTKATFETWLSGSTATLDGETLTVYVKNSYALDWLENRLHAMISRAVANVAGHSFEIRYEVKGANAQLELELSGEYKDDYAIIVKPDRVFVGTQYFRHIWVPTLGTTLAWLIIELRQRCYWNKKTGEKREHCQATYAALAAAVGISPSTARRVLKPGPLVDEFILSRKIIREYSAKKGRMVNKTTHWIIRLDEPIFDPDEHTSSSSQNDH</sequence>
<reference evidence="2" key="1">
    <citation type="journal article" date="2015" name="Nature">
        <title>Complex archaea that bridge the gap between prokaryotes and eukaryotes.</title>
        <authorList>
            <person name="Spang A."/>
            <person name="Saw J.H."/>
            <person name="Jorgensen S.L."/>
            <person name="Zaremba-Niedzwiedzka K."/>
            <person name="Martijn J."/>
            <person name="Lind A.E."/>
            <person name="van Eijk R."/>
            <person name="Schleper C."/>
            <person name="Guy L."/>
            <person name="Ettema T.J."/>
        </authorList>
    </citation>
    <scope>NUCLEOTIDE SEQUENCE</scope>
</reference>
<organism evidence="2">
    <name type="scientific">marine sediment metagenome</name>
    <dbReference type="NCBI Taxonomy" id="412755"/>
    <lineage>
        <taxon>unclassified sequences</taxon>
        <taxon>metagenomes</taxon>
        <taxon>ecological metagenomes</taxon>
    </lineage>
</organism>
<protein>
    <recommendedName>
        <fullName evidence="1">DnaA N-terminal domain-containing protein</fullName>
    </recommendedName>
</protein>
<feature type="domain" description="DnaA N-terminal" evidence="1">
    <location>
        <begin position="3"/>
        <end position="63"/>
    </location>
</feature>
<proteinExistence type="predicted"/>
<evidence type="ECO:0000313" key="2">
    <source>
        <dbReference type="EMBL" id="KKM98040.1"/>
    </source>
</evidence>
<gene>
    <name evidence="2" type="ORF">LCGC14_1162000</name>
</gene>